<dbReference type="PANTHER" id="PTHR24184">
    <property type="entry name" value="SI:CH211-189E2.2"/>
    <property type="match status" value="1"/>
</dbReference>
<gene>
    <name evidence="2" type="ORF">GLP15_1721</name>
</gene>
<evidence type="ECO:0000313" key="2">
    <source>
        <dbReference type="EMBL" id="EFO61684.1"/>
    </source>
</evidence>
<dbReference type="PANTHER" id="PTHR24184:SF11">
    <property type="entry name" value="ANKYRIN REPEAT AND SOCS BOX CONTAINING 3"/>
    <property type="match status" value="1"/>
</dbReference>
<sequence>MLCGGARGRKEKAREEWFRAACTGDIRVVTKLLSKNSTAPSDARPTLAHGSIFSGFTAIHYAAYNGHDAIVKLLLQTEAAARTEKPLRISALGIVNSRLHINLSAGATPLMIAVIRGQINVALTLLEYAYKYEASHAQMIGAPLSARSKVKAESNCALPPKNETRKHILKAQTATGISALMLLVTLNTIDAITLLKAKDYLLLREEVELTSNNGGNAALMIALLGRDKILEEIISMILGPEEYYIGENSCAPNTTMQLFIIKGLQIIGPLPPFQEDRSLFYFAISFMKSLMQRDERGFTVLDSARYQLNEKKWGTSRAAKERTYLLYRNLLWRIHIFVNDCPPVNIQNPCEHWNNYETCCSRLGAISDGEFKILAKDLAKNPEINHYIEDMLTISKFQKLMRPFSSAIASSQPQAKTVVKPEAVAERESNNEPEYDPYPESIKICPGASIFDSSIEPSSTLNSTLVLTKTVVGGWLDDQTGSPLQTSIPIEVPDGIELAQVTPTSKSHRSDKFSVRSSNSLQLSLNLNFDASPTPSSQILNN</sequence>
<accession>E1F7D5</accession>
<dbReference type="SUPFAM" id="SSF48403">
    <property type="entry name" value="Ankyrin repeat"/>
    <property type="match status" value="1"/>
</dbReference>
<reference evidence="2 3" key="1">
    <citation type="journal article" date="2010" name="BMC Genomics">
        <title>Genome analysis and comparative genomics of a Giardia intestinalis assemblage E isolate.</title>
        <authorList>
            <person name="Jerlstrom-Hultqvist J."/>
            <person name="Franzen O."/>
            <person name="Ankarklev J."/>
            <person name="Xu F."/>
            <person name="Nohynkova E."/>
            <person name="Andersson J.O."/>
            <person name="Svard S.G."/>
            <person name="Andersson B."/>
        </authorList>
    </citation>
    <scope>NUCLEOTIDE SEQUENCE [LARGE SCALE GENOMIC DNA]</scope>
    <source>
        <strain evidence="2 3">P15</strain>
    </source>
</reference>
<comment type="caution">
    <text evidence="2">The sequence shown here is derived from an EMBL/GenBank/DDBJ whole genome shotgun (WGS) entry which is preliminary data.</text>
</comment>
<dbReference type="STRING" id="658858.E1F7D5"/>
<dbReference type="OMA" id="LLWRIHI"/>
<proteinExistence type="predicted"/>
<dbReference type="PROSITE" id="PS50088">
    <property type="entry name" value="ANK_REPEAT"/>
    <property type="match status" value="1"/>
</dbReference>
<dbReference type="Proteomes" id="UP000008974">
    <property type="component" value="Unassembled WGS sequence"/>
</dbReference>
<dbReference type="InterPro" id="IPR002110">
    <property type="entry name" value="Ankyrin_rpt"/>
</dbReference>
<dbReference type="InterPro" id="IPR036770">
    <property type="entry name" value="Ankyrin_rpt-contain_sf"/>
</dbReference>
<dbReference type="Gene3D" id="1.25.40.20">
    <property type="entry name" value="Ankyrin repeat-containing domain"/>
    <property type="match status" value="1"/>
</dbReference>
<evidence type="ECO:0000313" key="3">
    <source>
        <dbReference type="Proteomes" id="UP000008974"/>
    </source>
</evidence>
<protein>
    <submittedName>
        <fullName evidence="2">Uncharacterized protein</fullName>
    </submittedName>
</protein>
<evidence type="ECO:0000256" key="1">
    <source>
        <dbReference type="PROSITE-ProRule" id="PRU00023"/>
    </source>
</evidence>
<dbReference type="VEuPathDB" id="GiardiaDB:GLP15_1721"/>
<name>E1F7D5_GIAIA</name>
<dbReference type="OrthoDB" id="10057496at2759"/>
<dbReference type="EMBL" id="ACVC01000215">
    <property type="protein sequence ID" value="EFO61684.1"/>
    <property type="molecule type" value="Genomic_DNA"/>
</dbReference>
<keyword evidence="1" id="KW-0040">ANK repeat</keyword>
<dbReference type="SMART" id="SM00248">
    <property type="entry name" value="ANK"/>
    <property type="match status" value="3"/>
</dbReference>
<organism evidence="2 3">
    <name type="scientific">Giardia intestinalis (strain P15)</name>
    <name type="common">Giardia lamblia</name>
    <dbReference type="NCBI Taxonomy" id="658858"/>
    <lineage>
        <taxon>Eukaryota</taxon>
        <taxon>Metamonada</taxon>
        <taxon>Diplomonadida</taxon>
        <taxon>Hexamitidae</taxon>
        <taxon>Giardiinae</taxon>
        <taxon>Giardia</taxon>
    </lineage>
</organism>
<dbReference type="PROSITE" id="PS50297">
    <property type="entry name" value="ANK_REP_REGION"/>
    <property type="match status" value="1"/>
</dbReference>
<feature type="repeat" description="ANK" evidence="1">
    <location>
        <begin position="54"/>
        <end position="86"/>
    </location>
</feature>
<dbReference type="AlphaFoldDB" id="E1F7D5"/>
<dbReference type="Pfam" id="PF12796">
    <property type="entry name" value="Ank_2"/>
    <property type="match status" value="1"/>
</dbReference>